<evidence type="ECO:0000256" key="1">
    <source>
        <dbReference type="SAM" id="Phobius"/>
    </source>
</evidence>
<feature type="domain" description="SnoaL-like" evidence="2">
    <location>
        <begin position="50"/>
        <end position="157"/>
    </location>
</feature>
<proteinExistence type="predicted"/>
<keyword evidence="1" id="KW-0472">Membrane</keyword>
<dbReference type="Gene3D" id="3.10.450.50">
    <property type="match status" value="1"/>
</dbReference>
<name>A0A937DJI2_9BACT</name>
<dbReference type="Pfam" id="PF12680">
    <property type="entry name" value="SnoaL_2"/>
    <property type="match status" value="1"/>
</dbReference>
<dbReference type="RefSeq" id="WP_201921773.1">
    <property type="nucleotide sequence ID" value="NZ_JAERQG010000003.1"/>
</dbReference>
<evidence type="ECO:0000313" key="3">
    <source>
        <dbReference type="EMBL" id="MBL0766025.1"/>
    </source>
</evidence>
<dbReference type="AlphaFoldDB" id="A0A937DJI2"/>
<dbReference type="InterPro" id="IPR032710">
    <property type="entry name" value="NTF2-like_dom_sf"/>
</dbReference>
<sequence length="201" mass="23321">MKKPALIIYLCLHTSFSFAQKDSLKINGRAVSSRSEISREQRNKQIANNFYQDLWFTNNTEKYTQYVADTYVAHDIGDRKNVTEPAIEQKLTADRFWENGSWDSKINYQIAEGDLVATRWEATYIPETLLGKIMYGAGTIPIINVFRFNEEGKIVEIWNHRHDIDSNMTLKFTIKGFLFGLLIALIPTLIAIRLRRKLKKV</sequence>
<dbReference type="EMBL" id="JAERQG010000003">
    <property type="protein sequence ID" value="MBL0766025.1"/>
    <property type="molecule type" value="Genomic_DNA"/>
</dbReference>
<evidence type="ECO:0000313" key="4">
    <source>
        <dbReference type="Proteomes" id="UP000642920"/>
    </source>
</evidence>
<keyword evidence="1" id="KW-1133">Transmembrane helix</keyword>
<accession>A0A937DJI2</accession>
<organism evidence="3 4">
    <name type="scientific">Marivirga atlantica</name>
    <dbReference type="NCBI Taxonomy" id="1548457"/>
    <lineage>
        <taxon>Bacteria</taxon>
        <taxon>Pseudomonadati</taxon>
        <taxon>Bacteroidota</taxon>
        <taxon>Cytophagia</taxon>
        <taxon>Cytophagales</taxon>
        <taxon>Marivirgaceae</taxon>
        <taxon>Marivirga</taxon>
    </lineage>
</organism>
<evidence type="ECO:0000259" key="2">
    <source>
        <dbReference type="Pfam" id="PF12680"/>
    </source>
</evidence>
<keyword evidence="1" id="KW-0812">Transmembrane</keyword>
<protein>
    <submittedName>
        <fullName evidence="3">Nuclear transport factor 2 family protein</fullName>
    </submittedName>
</protein>
<comment type="caution">
    <text evidence="3">The sequence shown here is derived from an EMBL/GenBank/DDBJ whole genome shotgun (WGS) entry which is preliminary data.</text>
</comment>
<dbReference type="Proteomes" id="UP000642920">
    <property type="component" value="Unassembled WGS sequence"/>
</dbReference>
<dbReference type="InterPro" id="IPR037401">
    <property type="entry name" value="SnoaL-like"/>
</dbReference>
<keyword evidence="4" id="KW-1185">Reference proteome</keyword>
<dbReference type="SUPFAM" id="SSF54427">
    <property type="entry name" value="NTF2-like"/>
    <property type="match status" value="1"/>
</dbReference>
<gene>
    <name evidence="3" type="ORF">JKP34_12235</name>
</gene>
<feature type="transmembrane region" description="Helical" evidence="1">
    <location>
        <begin position="176"/>
        <end position="194"/>
    </location>
</feature>
<reference evidence="3" key="1">
    <citation type="submission" date="2021-01" db="EMBL/GenBank/DDBJ databases">
        <title>Marivirga sp. nov., isolated from intertidal surface sediments.</title>
        <authorList>
            <person name="Zhang M."/>
        </authorList>
    </citation>
    <scope>NUCLEOTIDE SEQUENCE</scope>
    <source>
        <strain evidence="3">SM1354</strain>
    </source>
</reference>